<evidence type="ECO:0000313" key="2">
    <source>
        <dbReference type="EMBL" id="AMK77856.1"/>
    </source>
</evidence>
<dbReference type="KEGG" id="mdn:JT25_015460"/>
<reference evidence="2 3" key="1">
    <citation type="journal article" date="2015" name="Environ. Microbiol.">
        <title>Methane oxidation coupled to nitrate reduction under hypoxia by the Gammaproteobacterium Methylomonas denitrificans, sp. nov. type strain FJG1.</title>
        <authorList>
            <person name="Kits K.D."/>
            <person name="Klotz M.G."/>
            <person name="Stein L.Y."/>
        </authorList>
    </citation>
    <scope>NUCLEOTIDE SEQUENCE [LARGE SCALE GENOMIC DNA]</scope>
    <source>
        <strain evidence="2 3">FJG1</strain>
    </source>
</reference>
<protein>
    <submittedName>
        <fullName evidence="2">Phosphorylase</fullName>
    </submittedName>
</protein>
<dbReference type="InterPro" id="IPR000845">
    <property type="entry name" value="Nucleoside_phosphorylase_d"/>
</dbReference>
<dbReference type="PANTHER" id="PTHR46832:SF1">
    <property type="entry name" value="5'-METHYLTHIOADENOSINE_S-ADENOSYLHOMOCYSTEINE NUCLEOSIDASE"/>
    <property type="match status" value="1"/>
</dbReference>
<dbReference type="InterPro" id="IPR017831">
    <property type="entry name" value="Hopanoid-assoc_phosphoryl_HpnG"/>
</dbReference>
<evidence type="ECO:0000313" key="3">
    <source>
        <dbReference type="Proteomes" id="UP000030512"/>
    </source>
</evidence>
<keyword evidence="3" id="KW-1185">Reference proteome</keyword>
<accession>A0A126T710</accession>
<dbReference type="CDD" id="cd17768">
    <property type="entry name" value="adenosylhopane_nucleosidase_HpnG-like"/>
    <property type="match status" value="1"/>
</dbReference>
<dbReference type="SUPFAM" id="SSF53167">
    <property type="entry name" value="Purine and uridine phosphorylases"/>
    <property type="match status" value="1"/>
</dbReference>
<dbReference type="Gene3D" id="3.40.50.1580">
    <property type="entry name" value="Nucleoside phosphorylase domain"/>
    <property type="match status" value="1"/>
</dbReference>
<proteinExistence type="predicted"/>
<dbReference type="Pfam" id="PF01048">
    <property type="entry name" value="PNP_UDP_1"/>
    <property type="match status" value="1"/>
</dbReference>
<name>A0A126T710_9GAMM</name>
<dbReference type="InterPro" id="IPR035994">
    <property type="entry name" value="Nucleoside_phosphorylase_sf"/>
</dbReference>
<dbReference type="EMBL" id="CP014476">
    <property type="protein sequence ID" value="AMK77856.1"/>
    <property type="molecule type" value="Genomic_DNA"/>
</dbReference>
<dbReference type="GO" id="GO:0009116">
    <property type="term" value="P:nucleoside metabolic process"/>
    <property type="evidence" value="ECO:0007669"/>
    <property type="project" value="InterPro"/>
</dbReference>
<dbReference type="PANTHER" id="PTHR46832">
    <property type="entry name" value="5'-METHYLTHIOADENOSINE/S-ADENOSYLHOMOCYSTEINE NUCLEOSIDASE"/>
    <property type="match status" value="1"/>
</dbReference>
<sequence>MTIGILVALPEELSTLTRLKLVQGDCVSIADNILLAFAGAGPVNAERATHLLIAKGAKKLISWGCAAALSPQLKPGDLMLAEQLLSEQQQVFDTDPRWRKRLHELLDKQFPISNGKLAESSHIVSNSSDKHNIYRQTGAIALDMESCAMAKVAEQSNLPCLAIRTIADPVSMSVPQAVTQALNGQGQVEISKLLCFLATHPWEAPGLIKLGLHFHAAQKTLKIIAKQLNEIIVF</sequence>
<feature type="domain" description="Nucleoside phosphorylase" evidence="1">
    <location>
        <begin position="3"/>
        <end position="169"/>
    </location>
</feature>
<dbReference type="GO" id="GO:0008782">
    <property type="term" value="F:adenosylhomocysteine nucleosidase activity"/>
    <property type="evidence" value="ECO:0007669"/>
    <property type="project" value="TreeGrafter"/>
</dbReference>
<evidence type="ECO:0000259" key="1">
    <source>
        <dbReference type="Pfam" id="PF01048"/>
    </source>
</evidence>
<dbReference type="GO" id="GO:0005829">
    <property type="term" value="C:cytosol"/>
    <property type="evidence" value="ECO:0007669"/>
    <property type="project" value="TreeGrafter"/>
</dbReference>
<dbReference type="GO" id="GO:0008930">
    <property type="term" value="F:methylthioadenosine nucleosidase activity"/>
    <property type="evidence" value="ECO:0007669"/>
    <property type="project" value="TreeGrafter"/>
</dbReference>
<dbReference type="RefSeq" id="WP_036276407.1">
    <property type="nucleotide sequence ID" value="NZ_CP014476.1"/>
</dbReference>
<dbReference type="OrthoDB" id="2374434at2"/>
<dbReference type="Proteomes" id="UP000030512">
    <property type="component" value="Chromosome"/>
</dbReference>
<dbReference type="STRING" id="1538553.JT25_015460"/>
<dbReference type="GO" id="GO:0019284">
    <property type="term" value="P:L-methionine salvage from S-adenosylmethionine"/>
    <property type="evidence" value="ECO:0007669"/>
    <property type="project" value="TreeGrafter"/>
</dbReference>
<gene>
    <name evidence="2" type="ORF">JT25_015460</name>
</gene>
<dbReference type="AlphaFoldDB" id="A0A126T710"/>
<dbReference type="NCBIfam" id="TIGR03468">
    <property type="entry name" value="HpnG"/>
    <property type="match status" value="1"/>
</dbReference>
<organism evidence="2 3">
    <name type="scientific">Methylomonas denitrificans</name>
    <dbReference type="NCBI Taxonomy" id="1538553"/>
    <lineage>
        <taxon>Bacteria</taxon>
        <taxon>Pseudomonadati</taxon>
        <taxon>Pseudomonadota</taxon>
        <taxon>Gammaproteobacteria</taxon>
        <taxon>Methylococcales</taxon>
        <taxon>Methylococcaceae</taxon>
        <taxon>Methylomonas</taxon>
    </lineage>
</organism>